<keyword evidence="2" id="KW-1185">Reference proteome</keyword>
<dbReference type="EMBL" id="JABFAE010414714">
    <property type="protein sequence ID" value="MBA0845310.1"/>
    <property type="molecule type" value="Genomic_DNA"/>
</dbReference>
<comment type="caution">
    <text evidence="1">The sequence shown here is derived from an EMBL/GenBank/DDBJ whole genome shotgun (WGS) entry which is preliminary data.</text>
</comment>
<sequence length="70" mass="7927">MEEIVEAIDSAFMHTAHDEHLASCNEKMDPDCGVMGFSRGVWILWKDTILVDIMALHPQVVTMRVRDNLG</sequence>
<dbReference type="AlphaFoldDB" id="A0A7J9KFV4"/>
<organism evidence="1 2">
    <name type="scientific">Gossypium armourianum</name>
    <dbReference type="NCBI Taxonomy" id="34283"/>
    <lineage>
        <taxon>Eukaryota</taxon>
        <taxon>Viridiplantae</taxon>
        <taxon>Streptophyta</taxon>
        <taxon>Embryophyta</taxon>
        <taxon>Tracheophyta</taxon>
        <taxon>Spermatophyta</taxon>
        <taxon>Magnoliopsida</taxon>
        <taxon>eudicotyledons</taxon>
        <taxon>Gunneridae</taxon>
        <taxon>Pentapetalae</taxon>
        <taxon>rosids</taxon>
        <taxon>malvids</taxon>
        <taxon>Malvales</taxon>
        <taxon>Malvaceae</taxon>
        <taxon>Malvoideae</taxon>
        <taxon>Gossypium</taxon>
    </lineage>
</organism>
<name>A0A7J9KFV4_9ROSI</name>
<evidence type="ECO:0000313" key="1">
    <source>
        <dbReference type="EMBL" id="MBA0845310.1"/>
    </source>
</evidence>
<accession>A0A7J9KFV4</accession>
<gene>
    <name evidence="1" type="ORF">Goarm_022182</name>
</gene>
<proteinExistence type="predicted"/>
<protein>
    <submittedName>
        <fullName evidence="1">Uncharacterized protein</fullName>
    </submittedName>
</protein>
<evidence type="ECO:0000313" key="2">
    <source>
        <dbReference type="Proteomes" id="UP000593575"/>
    </source>
</evidence>
<reference evidence="1 2" key="1">
    <citation type="journal article" date="2019" name="Genome Biol. Evol.">
        <title>Insights into the evolution of the New World diploid cottons (Gossypium, subgenus Houzingenia) based on genome sequencing.</title>
        <authorList>
            <person name="Grover C.E."/>
            <person name="Arick M.A. 2nd"/>
            <person name="Thrash A."/>
            <person name="Conover J.L."/>
            <person name="Sanders W.S."/>
            <person name="Peterson D.G."/>
            <person name="Frelichowski J.E."/>
            <person name="Scheffler J.A."/>
            <person name="Scheffler B.E."/>
            <person name="Wendel J.F."/>
        </authorList>
    </citation>
    <scope>NUCLEOTIDE SEQUENCE [LARGE SCALE GENOMIC DNA]</scope>
    <source>
        <strain evidence="1">6</strain>
        <tissue evidence="1">Leaf</tissue>
    </source>
</reference>
<dbReference type="Proteomes" id="UP000593575">
    <property type="component" value="Unassembled WGS sequence"/>
</dbReference>